<accession>A0A940IFZ0</accession>
<dbReference type="GO" id="GO:0008081">
    <property type="term" value="F:phosphoric diester hydrolase activity"/>
    <property type="evidence" value="ECO:0007669"/>
    <property type="project" value="InterPro"/>
</dbReference>
<reference evidence="2" key="1">
    <citation type="submission" date="2020-10" db="EMBL/GenBank/DDBJ databases">
        <authorList>
            <person name="Gilroy R."/>
        </authorList>
    </citation>
    <scope>NUCLEOTIDE SEQUENCE</scope>
    <source>
        <strain evidence="2">F1-3629</strain>
    </source>
</reference>
<dbReference type="InterPro" id="IPR030395">
    <property type="entry name" value="GP_PDE_dom"/>
</dbReference>
<dbReference type="PANTHER" id="PTHR46211:SF14">
    <property type="entry name" value="GLYCEROPHOSPHODIESTER PHOSPHODIESTERASE"/>
    <property type="match status" value="1"/>
</dbReference>
<dbReference type="Pfam" id="PF03009">
    <property type="entry name" value="GDPD"/>
    <property type="match status" value="1"/>
</dbReference>
<dbReference type="Proteomes" id="UP000771749">
    <property type="component" value="Unassembled WGS sequence"/>
</dbReference>
<evidence type="ECO:0000313" key="3">
    <source>
        <dbReference type="Proteomes" id="UP000771749"/>
    </source>
</evidence>
<name>A0A940IFZ0_9BACT</name>
<organism evidence="2 3">
    <name type="scientific">Candidatus Cryptobacteroides gallistercoris</name>
    <dbReference type="NCBI Taxonomy" id="2840765"/>
    <lineage>
        <taxon>Bacteria</taxon>
        <taxon>Pseudomonadati</taxon>
        <taxon>Bacteroidota</taxon>
        <taxon>Bacteroidia</taxon>
        <taxon>Bacteroidales</taxon>
        <taxon>Candidatus Cryptobacteroides</taxon>
    </lineage>
</organism>
<dbReference type="AlphaFoldDB" id="A0A940IFZ0"/>
<evidence type="ECO:0000313" key="2">
    <source>
        <dbReference type="EMBL" id="MBO8453472.1"/>
    </source>
</evidence>
<sequence length="283" mass="31922">MRKIILTCAASAVILTIYMMTPFVPGVFAKKGYTPKEMTGMTIVAHRGGAGMGIENSLGCIGKGMESGADMIEIDIHLSKDGQIIVCHDRTIGRTTDGKGRISDLTLDEIRRFSLVDRHGQPVGEKIPTLDEVLDLIDGKCRLLIEIKHKKNVYKGIEALLVEKIKARDAYSWITVQSFNDSVLETIHSIDSRVRLEKLCFFIRPGRGKLFDGSFTEFNYDKYHFISSFNIFHLCVSRSLAEELHSHGKEIKMWTLTSPDKAVNMPVDGIITDRPDLWTKYRR</sequence>
<gene>
    <name evidence="2" type="ORF">IAC07_01960</name>
</gene>
<feature type="domain" description="GP-PDE" evidence="1">
    <location>
        <begin position="41"/>
        <end position="282"/>
    </location>
</feature>
<dbReference type="PANTHER" id="PTHR46211">
    <property type="entry name" value="GLYCEROPHOSPHORYL DIESTER PHOSPHODIESTERASE"/>
    <property type="match status" value="1"/>
</dbReference>
<protein>
    <recommendedName>
        <fullName evidence="1">GP-PDE domain-containing protein</fullName>
    </recommendedName>
</protein>
<evidence type="ECO:0000259" key="1">
    <source>
        <dbReference type="PROSITE" id="PS51704"/>
    </source>
</evidence>
<dbReference type="EMBL" id="JADIMJ010000032">
    <property type="protein sequence ID" value="MBO8453472.1"/>
    <property type="molecule type" value="Genomic_DNA"/>
</dbReference>
<dbReference type="GO" id="GO:0006629">
    <property type="term" value="P:lipid metabolic process"/>
    <property type="evidence" value="ECO:0007669"/>
    <property type="project" value="InterPro"/>
</dbReference>
<comment type="caution">
    <text evidence="2">The sequence shown here is derived from an EMBL/GenBank/DDBJ whole genome shotgun (WGS) entry which is preliminary data.</text>
</comment>
<dbReference type="Gene3D" id="3.20.20.190">
    <property type="entry name" value="Phosphatidylinositol (PI) phosphodiesterase"/>
    <property type="match status" value="1"/>
</dbReference>
<reference evidence="2" key="2">
    <citation type="journal article" date="2021" name="PeerJ">
        <title>Extensive microbial diversity within the chicken gut microbiome revealed by metagenomics and culture.</title>
        <authorList>
            <person name="Gilroy R."/>
            <person name="Ravi A."/>
            <person name="Getino M."/>
            <person name="Pursley I."/>
            <person name="Horton D.L."/>
            <person name="Alikhan N.F."/>
            <person name="Baker D."/>
            <person name="Gharbi K."/>
            <person name="Hall N."/>
            <person name="Watson M."/>
            <person name="Adriaenssens E.M."/>
            <person name="Foster-Nyarko E."/>
            <person name="Jarju S."/>
            <person name="Secka A."/>
            <person name="Antonio M."/>
            <person name="Oren A."/>
            <person name="Chaudhuri R.R."/>
            <person name="La Ragione R."/>
            <person name="Hildebrand F."/>
            <person name="Pallen M.J."/>
        </authorList>
    </citation>
    <scope>NUCLEOTIDE SEQUENCE</scope>
    <source>
        <strain evidence="2">F1-3629</strain>
    </source>
</reference>
<proteinExistence type="predicted"/>
<dbReference type="PROSITE" id="PS51704">
    <property type="entry name" value="GP_PDE"/>
    <property type="match status" value="1"/>
</dbReference>
<dbReference type="SUPFAM" id="SSF51695">
    <property type="entry name" value="PLC-like phosphodiesterases"/>
    <property type="match status" value="1"/>
</dbReference>
<dbReference type="InterPro" id="IPR017946">
    <property type="entry name" value="PLC-like_Pdiesterase_TIM-brl"/>
</dbReference>